<protein>
    <submittedName>
        <fullName evidence="2">Uncharacterized protein</fullName>
    </submittedName>
</protein>
<keyword evidence="3" id="KW-1185">Reference proteome</keyword>
<evidence type="ECO:0000256" key="1">
    <source>
        <dbReference type="SAM" id="MobiDB-lite"/>
    </source>
</evidence>
<comment type="caution">
    <text evidence="2">The sequence shown here is derived from an EMBL/GenBank/DDBJ whole genome shotgun (WGS) entry which is preliminary data.</text>
</comment>
<dbReference type="AlphaFoldDB" id="A0AAW1ZKR4"/>
<sequence>MLRQSLCSLLSSLRSKARPLFRARQARQGLFAPSHSLTVRKTPGLLAVISSFYTSQHKPVSAEKSALMIHDSNPYDRINSKEQDMDMHRQTAQKSNGAVVQRAAQRTAGKC</sequence>
<name>A0AAW1ZKR4_CULAL</name>
<accession>A0AAW1ZKR4</accession>
<gene>
    <name evidence="2" type="ORF">ABG768_009297</name>
</gene>
<evidence type="ECO:0000313" key="3">
    <source>
        <dbReference type="Proteomes" id="UP001479290"/>
    </source>
</evidence>
<evidence type="ECO:0000313" key="2">
    <source>
        <dbReference type="EMBL" id="KAK9961513.1"/>
    </source>
</evidence>
<feature type="region of interest" description="Disordered" evidence="1">
    <location>
        <begin position="85"/>
        <end position="111"/>
    </location>
</feature>
<proteinExistence type="predicted"/>
<dbReference type="EMBL" id="JAWDJR010000016">
    <property type="protein sequence ID" value="KAK9961513.1"/>
    <property type="molecule type" value="Genomic_DNA"/>
</dbReference>
<organism evidence="2 3">
    <name type="scientific">Culter alburnus</name>
    <name type="common">Topmouth culter</name>
    <dbReference type="NCBI Taxonomy" id="194366"/>
    <lineage>
        <taxon>Eukaryota</taxon>
        <taxon>Metazoa</taxon>
        <taxon>Chordata</taxon>
        <taxon>Craniata</taxon>
        <taxon>Vertebrata</taxon>
        <taxon>Euteleostomi</taxon>
        <taxon>Actinopterygii</taxon>
        <taxon>Neopterygii</taxon>
        <taxon>Teleostei</taxon>
        <taxon>Ostariophysi</taxon>
        <taxon>Cypriniformes</taxon>
        <taxon>Xenocyprididae</taxon>
        <taxon>Xenocypridinae</taxon>
        <taxon>Culter</taxon>
    </lineage>
</organism>
<dbReference type="Proteomes" id="UP001479290">
    <property type="component" value="Unassembled WGS sequence"/>
</dbReference>
<reference evidence="2 3" key="1">
    <citation type="submission" date="2024-05" db="EMBL/GenBank/DDBJ databases">
        <title>A high-quality chromosomal-level genome assembly of Topmouth culter (Culter alburnus).</title>
        <authorList>
            <person name="Zhao H."/>
        </authorList>
    </citation>
    <scope>NUCLEOTIDE SEQUENCE [LARGE SCALE GENOMIC DNA]</scope>
    <source>
        <strain evidence="2">CATC2023</strain>
        <tissue evidence="2">Muscle</tissue>
    </source>
</reference>